<keyword evidence="2" id="KW-1133">Transmembrane helix</keyword>
<reference evidence="3 4" key="1">
    <citation type="submission" date="2020-08" db="EMBL/GenBank/DDBJ databases">
        <title>Genomic Encyclopedia of Type Strains, Phase IV (KMG-IV): sequencing the most valuable type-strain genomes for metagenomic binning, comparative biology and taxonomic classification.</title>
        <authorList>
            <person name="Goeker M."/>
        </authorList>
    </citation>
    <scope>NUCLEOTIDE SEQUENCE [LARGE SCALE GENOMIC DNA]</scope>
    <source>
        <strain evidence="3 4">DSM 27057</strain>
    </source>
</reference>
<evidence type="ECO:0000313" key="3">
    <source>
        <dbReference type="EMBL" id="MBB3955121.1"/>
    </source>
</evidence>
<name>A0A7W6G6B4_9SPHN</name>
<dbReference type="EMBL" id="JACIDX010000007">
    <property type="protein sequence ID" value="MBB3955121.1"/>
    <property type="molecule type" value="Genomic_DNA"/>
</dbReference>
<evidence type="ECO:0000313" key="4">
    <source>
        <dbReference type="Proteomes" id="UP000548867"/>
    </source>
</evidence>
<keyword evidence="4" id="KW-1185">Reference proteome</keyword>
<comment type="caution">
    <text evidence="3">The sequence shown here is derived from an EMBL/GenBank/DDBJ whole genome shotgun (WGS) entry which is preliminary data.</text>
</comment>
<keyword evidence="2" id="KW-0812">Transmembrane</keyword>
<dbReference type="AlphaFoldDB" id="A0A7W6G6B4"/>
<feature type="region of interest" description="Disordered" evidence="1">
    <location>
        <begin position="109"/>
        <end position="128"/>
    </location>
</feature>
<sequence length="169" mass="17608">MGLNTLFLSMSGALRWLGASALRIWAAVALVALGVAGWQYHRAAHWAAAARATRSAWDAERKAAAAAKIAAETRYRSLADDADAQHAAALAQGDARLAAYIAAHRLRSSAPDPARSPDDRGAAIPEGSAAGPVLANPVLATITEADLKICDANYVYAQAAHDWANGLNP</sequence>
<evidence type="ECO:0000256" key="2">
    <source>
        <dbReference type="SAM" id="Phobius"/>
    </source>
</evidence>
<dbReference type="RefSeq" id="WP_183625172.1">
    <property type="nucleotide sequence ID" value="NZ_JACIDX010000007.1"/>
</dbReference>
<proteinExistence type="predicted"/>
<gene>
    <name evidence="3" type="ORF">GGR38_002073</name>
</gene>
<accession>A0A7W6G6B4</accession>
<evidence type="ECO:0000256" key="1">
    <source>
        <dbReference type="SAM" id="MobiDB-lite"/>
    </source>
</evidence>
<protein>
    <submittedName>
        <fullName evidence="3">Uncharacterized protein</fullName>
    </submittedName>
</protein>
<keyword evidence="2" id="KW-0472">Membrane</keyword>
<organism evidence="3 4">
    <name type="scientific">Novosphingobium sediminicola</name>
    <dbReference type="NCBI Taxonomy" id="563162"/>
    <lineage>
        <taxon>Bacteria</taxon>
        <taxon>Pseudomonadati</taxon>
        <taxon>Pseudomonadota</taxon>
        <taxon>Alphaproteobacteria</taxon>
        <taxon>Sphingomonadales</taxon>
        <taxon>Sphingomonadaceae</taxon>
        <taxon>Novosphingobium</taxon>
    </lineage>
</organism>
<feature type="transmembrane region" description="Helical" evidence="2">
    <location>
        <begin position="20"/>
        <end position="38"/>
    </location>
</feature>
<dbReference type="Proteomes" id="UP000548867">
    <property type="component" value="Unassembled WGS sequence"/>
</dbReference>